<dbReference type="RefSeq" id="WP_148951107.1">
    <property type="nucleotide sequence ID" value="NZ_VTES01000015.1"/>
</dbReference>
<dbReference type="SUPFAM" id="SSF69279">
    <property type="entry name" value="Phage tail proteins"/>
    <property type="match status" value="1"/>
</dbReference>
<comment type="caution">
    <text evidence="1">The sequence shown here is derived from an EMBL/GenBank/DDBJ whole genome shotgun (WGS) entry which is preliminary data.</text>
</comment>
<protein>
    <submittedName>
        <fullName evidence="1">Uncharacterized protein</fullName>
    </submittedName>
</protein>
<reference evidence="1 2" key="1">
    <citation type="submission" date="2019-08" db="EMBL/GenBank/DDBJ databases">
        <title>Bacillus genomes from the desert of Cuatro Cienegas, Coahuila.</title>
        <authorList>
            <person name="Olmedo-Alvarez G."/>
        </authorList>
    </citation>
    <scope>NUCLEOTIDE SEQUENCE [LARGE SCALE GENOMIC DNA]</scope>
    <source>
        <strain evidence="1 2">CH37_1T</strain>
    </source>
</reference>
<name>A0A5D4S132_9BACI</name>
<gene>
    <name evidence="1" type="ORF">FZD47_25285</name>
</gene>
<organism evidence="1 2">
    <name type="scientific">Bacillus infantis</name>
    <dbReference type="NCBI Taxonomy" id="324767"/>
    <lineage>
        <taxon>Bacteria</taxon>
        <taxon>Bacillati</taxon>
        <taxon>Bacillota</taxon>
        <taxon>Bacilli</taxon>
        <taxon>Bacillales</taxon>
        <taxon>Bacillaceae</taxon>
        <taxon>Bacillus</taxon>
    </lineage>
</organism>
<sequence>MIVKRASYKTQKLNGQVQLRGKKIAVENWSVEIPAHDETDTFRLKVPWAVGGDGVLASNDKVNTFLIAEKDVPCKIHLNNRELISGLVDEPNWSFGLSEDSIEISGSGRIGRMVERELIRNVKNRTASSVAGEIFKHHKINAIIKGTSVKIGAYSADSQSSDTEMNDWQLLHWLAEWEGYVVRVVGNTGYFGPPEELPELKKKPIKLTYGHNCEIQSLGKRKSGIRDLIIEGRSYHNRRTVVEYYPRKPKKENETGIIKRYYLTGLSPEQLRKRIKAIYGQFTKYDLVGRLIIPEYLEVLPDRKIELGGLGKDLSGIYYTTKVIYTEDVESITTEIEISNKLLEVSP</sequence>
<evidence type="ECO:0000313" key="2">
    <source>
        <dbReference type="Proteomes" id="UP000323732"/>
    </source>
</evidence>
<accession>A0A5D4S132</accession>
<evidence type="ECO:0000313" key="1">
    <source>
        <dbReference type="EMBL" id="TYS55744.1"/>
    </source>
</evidence>
<dbReference type="Proteomes" id="UP000323732">
    <property type="component" value="Unassembled WGS sequence"/>
</dbReference>
<dbReference type="AlphaFoldDB" id="A0A5D4S132"/>
<dbReference type="EMBL" id="VTES01000015">
    <property type="protein sequence ID" value="TYS55744.1"/>
    <property type="molecule type" value="Genomic_DNA"/>
</dbReference>
<proteinExistence type="predicted"/>